<organism evidence="1 2">
    <name type="scientific">Candidatus Dechloromonas phosphorivorans</name>
    <dbReference type="NCBI Taxonomy" id="2899244"/>
    <lineage>
        <taxon>Bacteria</taxon>
        <taxon>Pseudomonadati</taxon>
        <taxon>Pseudomonadota</taxon>
        <taxon>Betaproteobacteria</taxon>
        <taxon>Rhodocyclales</taxon>
        <taxon>Azonexaceae</taxon>
        <taxon>Dechloromonas</taxon>
    </lineage>
</organism>
<protein>
    <submittedName>
        <fullName evidence="1">Uncharacterized protein</fullName>
    </submittedName>
</protein>
<sequence>MTGRIFDELETEAAIAVRFWTEQARKNAVELFDTDEAAVSGAVTASAIYYLAERVVDACELVANAIKASQNEAEQ</sequence>
<dbReference type="AlphaFoldDB" id="A0A935MTY6"/>
<reference evidence="1 2" key="1">
    <citation type="submission" date="2020-10" db="EMBL/GenBank/DDBJ databases">
        <title>Connecting structure to function with the recovery of over 1000 high-quality activated sludge metagenome-assembled genomes encoding full-length rRNA genes using long-read sequencing.</title>
        <authorList>
            <person name="Singleton C.M."/>
            <person name="Petriglieri F."/>
            <person name="Kristensen J.M."/>
            <person name="Kirkegaard R.H."/>
            <person name="Michaelsen T.Y."/>
            <person name="Andersen M.H."/>
            <person name="Karst S.M."/>
            <person name="Dueholm M.S."/>
            <person name="Nielsen P.H."/>
            <person name="Albertsen M."/>
        </authorList>
    </citation>
    <scope>NUCLEOTIDE SEQUENCE [LARGE SCALE GENOMIC DNA]</scope>
    <source>
        <strain evidence="1">EsbW_18-Q3-R4-48_BATAC.463</strain>
    </source>
</reference>
<name>A0A935MTY6_9RHOO</name>
<accession>A0A935MTY6</accession>
<evidence type="ECO:0000313" key="2">
    <source>
        <dbReference type="Proteomes" id="UP000739411"/>
    </source>
</evidence>
<proteinExistence type="predicted"/>
<gene>
    <name evidence="1" type="ORF">IPJ38_14610</name>
</gene>
<comment type="caution">
    <text evidence="1">The sequence shown here is derived from an EMBL/GenBank/DDBJ whole genome shotgun (WGS) entry which is preliminary data.</text>
</comment>
<dbReference type="Proteomes" id="UP000739411">
    <property type="component" value="Unassembled WGS sequence"/>
</dbReference>
<dbReference type="EMBL" id="JADJMS010000032">
    <property type="protein sequence ID" value="MBK7416149.1"/>
    <property type="molecule type" value="Genomic_DNA"/>
</dbReference>
<evidence type="ECO:0000313" key="1">
    <source>
        <dbReference type="EMBL" id="MBK7416149.1"/>
    </source>
</evidence>